<dbReference type="AlphaFoldDB" id="A0ABD3JFH9"/>
<organism evidence="1 2">
    <name type="scientific">Eucalyptus globulus</name>
    <name type="common">Tasmanian blue gum</name>
    <dbReference type="NCBI Taxonomy" id="34317"/>
    <lineage>
        <taxon>Eukaryota</taxon>
        <taxon>Viridiplantae</taxon>
        <taxon>Streptophyta</taxon>
        <taxon>Embryophyta</taxon>
        <taxon>Tracheophyta</taxon>
        <taxon>Spermatophyta</taxon>
        <taxon>Magnoliopsida</taxon>
        <taxon>eudicotyledons</taxon>
        <taxon>Gunneridae</taxon>
        <taxon>Pentapetalae</taxon>
        <taxon>rosids</taxon>
        <taxon>malvids</taxon>
        <taxon>Myrtales</taxon>
        <taxon>Myrtaceae</taxon>
        <taxon>Myrtoideae</taxon>
        <taxon>Eucalypteae</taxon>
        <taxon>Eucalyptus</taxon>
    </lineage>
</organism>
<evidence type="ECO:0000313" key="2">
    <source>
        <dbReference type="Proteomes" id="UP001634007"/>
    </source>
</evidence>
<proteinExistence type="predicted"/>
<accession>A0ABD3JFH9</accession>
<name>A0ABD3JFH9_EUCGL</name>
<comment type="caution">
    <text evidence="1">The sequence shown here is derived from an EMBL/GenBank/DDBJ whole genome shotgun (WGS) entry which is preliminary data.</text>
</comment>
<protein>
    <submittedName>
        <fullName evidence="1">Uncharacterized protein</fullName>
    </submittedName>
</protein>
<gene>
    <name evidence="1" type="ORF">ACJRO7_035172</name>
</gene>
<dbReference type="EMBL" id="JBJKBG010000009">
    <property type="protein sequence ID" value="KAL3722936.1"/>
    <property type="molecule type" value="Genomic_DNA"/>
</dbReference>
<dbReference type="PANTHER" id="PTHR22753">
    <property type="entry name" value="TRANSMEMBRANE PROTEIN 68"/>
    <property type="match status" value="1"/>
</dbReference>
<sequence length="150" mass="17320">MAIRFGAKIVPFGSVGEDDLGEIFFDYNDQMKIPLLRNWIKQLTEDTAKARYNATGEVANQDVHQPWIRPKIPGRLYNCFGKPIETAGWKQALNDREKCHELYLQVKSEVESCLAYLKEKRESDPYRSIFSRLMYQATHGSASEIPTFEL</sequence>
<keyword evidence="2" id="KW-1185">Reference proteome</keyword>
<dbReference type="PANTHER" id="PTHR22753:SF24">
    <property type="entry name" value="ESTERASE_LIPASE_THIOESTERASE FAMILY PROTEIN"/>
    <property type="match status" value="1"/>
</dbReference>
<reference evidence="1 2" key="1">
    <citation type="submission" date="2024-11" db="EMBL/GenBank/DDBJ databases">
        <title>Chromosome-level genome assembly of Eucalyptus globulus Labill. provides insights into its genome evolution.</title>
        <authorList>
            <person name="Li X."/>
        </authorList>
    </citation>
    <scope>NUCLEOTIDE SEQUENCE [LARGE SCALE GENOMIC DNA]</scope>
    <source>
        <strain evidence="1">CL2024</strain>
        <tissue evidence="1">Fresh tender leaves</tissue>
    </source>
</reference>
<evidence type="ECO:0000313" key="1">
    <source>
        <dbReference type="EMBL" id="KAL3722936.1"/>
    </source>
</evidence>
<dbReference type="Proteomes" id="UP001634007">
    <property type="component" value="Unassembled WGS sequence"/>
</dbReference>